<name>A0A818XPQ3_9BILA</name>
<evidence type="ECO:0000313" key="1">
    <source>
        <dbReference type="EMBL" id="CAF3742108.1"/>
    </source>
</evidence>
<gene>
    <name evidence="1" type="ORF">KIK155_LOCUS29207</name>
    <name evidence="2" type="ORF">TOA249_LOCUS32597</name>
</gene>
<dbReference type="EMBL" id="CAJOBS010008322">
    <property type="protein sequence ID" value="CAF4928520.1"/>
    <property type="molecule type" value="Genomic_DNA"/>
</dbReference>
<feature type="non-terminal residue" evidence="1">
    <location>
        <position position="186"/>
    </location>
</feature>
<dbReference type="EMBL" id="CAJNYV010005406">
    <property type="protein sequence ID" value="CAF3742108.1"/>
    <property type="molecule type" value="Genomic_DNA"/>
</dbReference>
<dbReference type="Proteomes" id="UP000663838">
    <property type="component" value="Unassembled WGS sequence"/>
</dbReference>
<evidence type="ECO:0000313" key="3">
    <source>
        <dbReference type="Proteomes" id="UP000663865"/>
    </source>
</evidence>
<protein>
    <submittedName>
        <fullName evidence="1">Uncharacterized protein</fullName>
    </submittedName>
</protein>
<sequence>METIKKINEIVNWWESLTPDFTGLNDLMQKRQVLSAYLFGMATDLATARKSLKNSIDALLRLNIFILEKNMFTTKERQEIKQKRAEYGRKGMQGRWGEKFKIKKPDSFIEQKTNQLETENFETAPTGDKLAELIKKAVSSRPVMPEVKKAIEEAKQDLQKIKPTRKKKPIEQDLGIVVSGTDFAEL</sequence>
<dbReference type="Proteomes" id="UP000663865">
    <property type="component" value="Unassembled WGS sequence"/>
</dbReference>
<comment type="caution">
    <text evidence="1">The sequence shown here is derived from an EMBL/GenBank/DDBJ whole genome shotgun (WGS) entry which is preliminary data.</text>
</comment>
<accession>A0A818XPQ3</accession>
<feature type="non-terminal residue" evidence="1">
    <location>
        <position position="1"/>
    </location>
</feature>
<proteinExistence type="predicted"/>
<organism evidence="1 3">
    <name type="scientific">Rotaria socialis</name>
    <dbReference type="NCBI Taxonomy" id="392032"/>
    <lineage>
        <taxon>Eukaryota</taxon>
        <taxon>Metazoa</taxon>
        <taxon>Spiralia</taxon>
        <taxon>Gnathifera</taxon>
        <taxon>Rotifera</taxon>
        <taxon>Eurotatoria</taxon>
        <taxon>Bdelloidea</taxon>
        <taxon>Philodinida</taxon>
        <taxon>Philodinidae</taxon>
        <taxon>Rotaria</taxon>
    </lineage>
</organism>
<dbReference type="AlphaFoldDB" id="A0A818XPQ3"/>
<reference evidence="1" key="1">
    <citation type="submission" date="2021-02" db="EMBL/GenBank/DDBJ databases">
        <authorList>
            <person name="Nowell W R."/>
        </authorList>
    </citation>
    <scope>NUCLEOTIDE SEQUENCE</scope>
</reference>
<evidence type="ECO:0000313" key="2">
    <source>
        <dbReference type="EMBL" id="CAF4928520.1"/>
    </source>
</evidence>